<evidence type="ECO:0000256" key="3">
    <source>
        <dbReference type="ARBA" id="ARBA00022679"/>
    </source>
</evidence>
<proteinExistence type="predicted"/>
<dbReference type="Gene3D" id="3.40.50.920">
    <property type="match status" value="1"/>
</dbReference>
<dbReference type="PANTHER" id="PTHR43322:SF5">
    <property type="entry name" value="1-DEOXY-D-XYLULOSE-5-PHOSPHATE SYNTHASE, CHLOROPLASTIC"/>
    <property type="match status" value="1"/>
</dbReference>
<evidence type="ECO:0000313" key="7">
    <source>
        <dbReference type="Proteomes" id="UP001501699"/>
    </source>
</evidence>
<accession>A0ABP8VFN7</accession>
<evidence type="ECO:0000256" key="4">
    <source>
        <dbReference type="ARBA" id="ARBA00023052"/>
    </source>
</evidence>
<evidence type="ECO:0000313" key="6">
    <source>
        <dbReference type="EMBL" id="GAA4663175.1"/>
    </source>
</evidence>
<comment type="subunit">
    <text evidence="2">Homodimer.</text>
</comment>
<keyword evidence="4" id="KW-0786">Thiamine pyrophosphate</keyword>
<dbReference type="InterPro" id="IPR009014">
    <property type="entry name" value="Transketo_C/PFOR_II"/>
</dbReference>
<dbReference type="Proteomes" id="UP001501699">
    <property type="component" value="Unassembled WGS sequence"/>
</dbReference>
<comment type="caution">
    <text evidence="6">The sequence shown here is derived from an EMBL/GenBank/DDBJ whole genome shotgun (WGS) entry which is preliminary data.</text>
</comment>
<evidence type="ECO:0000256" key="2">
    <source>
        <dbReference type="ARBA" id="ARBA00011738"/>
    </source>
</evidence>
<dbReference type="InterPro" id="IPR033248">
    <property type="entry name" value="Transketolase_C"/>
</dbReference>
<comment type="cofactor">
    <cofactor evidence="1">
        <name>Mg(2+)</name>
        <dbReference type="ChEBI" id="CHEBI:18420"/>
    </cofactor>
</comment>
<gene>
    <name evidence="6" type="ORF">GCM10023262_09270</name>
</gene>
<dbReference type="InterPro" id="IPR005477">
    <property type="entry name" value="Dxylulose-5-P_synthase"/>
</dbReference>
<evidence type="ECO:0000259" key="5">
    <source>
        <dbReference type="Pfam" id="PF02780"/>
    </source>
</evidence>
<sequence length="174" mass="18773">MVPADNKETEAAILSALNNSMPAYIRLGKNAVTNIHKDAAKLDINKASVIKKGKDILLLATGETVQICLNVAEELQKYEIIPTVVSVPTIRPLDNASVLELCKSHRSVIVCEEHSINGGLGEAVARLLMEQNIACKFISLGIPDEPICNGSQSDILAHYGISRDGIMKKILAMI</sequence>
<name>A0ABP8VFN7_9HYPH</name>
<dbReference type="Pfam" id="PF02780">
    <property type="entry name" value="Transketolase_C"/>
    <property type="match status" value="1"/>
</dbReference>
<dbReference type="SUPFAM" id="SSF52922">
    <property type="entry name" value="TK C-terminal domain-like"/>
    <property type="match status" value="1"/>
</dbReference>
<dbReference type="EMBL" id="BAABJA010000005">
    <property type="protein sequence ID" value="GAA4663175.1"/>
    <property type="molecule type" value="Genomic_DNA"/>
</dbReference>
<protein>
    <recommendedName>
        <fullName evidence="5">Transketolase C-terminal domain-containing protein</fullName>
    </recommendedName>
</protein>
<keyword evidence="3" id="KW-0808">Transferase</keyword>
<reference evidence="7" key="1">
    <citation type="journal article" date="2019" name="Int. J. Syst. Evol. Microbiol.">
        <title>The Global Catalogue of Microorganisms (GCM) 10K type strain sequencing project: providing services to taxonomists for standard genome sequencing and annotation.</title>
        <authorList>
            <consortium name="The Broad Institute Genomics Platform"/>
            <consortium name="The Broad Institute Genome Sequencing Center for Infectious Disease"/>
            <person name="Wu L."/>
            <person name="Ma J."/>
        </authorList>
    </citation>
    <scope>NUCLEOTIDE SEQUENCE [LARGE SCALE GENOMIC DNA]</scope>
    <source>
        <strain evidence="7">JCM 17714</strain>
    </source>
</reference>
<evidence type="ECO:0000256" key="1">
    <source>
        <dbReference type="ARBA" id="ARBA00001946"/>
    </source>
</evidence>
<feature type="domain" description="Transketolase C-terminal" evidence="5">
    <location>
        <begin position="46"/>
        <end position="166"/>
    </location>
</feature>
<organism evidence="6 7">
    <name type="scientific">Bartonella pachyuromydis</name>
    <dbReference type="NCBI Taxonomy" id="931097"/>
    <lineage>
        <taxon>Bacteria</taxon>
        <taxon>Pseudomonadati</taxon>
        <taxon>Pseudomonadota</taxon>
        <taxon>Alphaproteobacteria</taxon>
        <taxon>Hyphomicrobiales</taxon>
        <taxon>Bartonellaceae</taxon>
        <taxon>Bartonella</taxon>
    </lineage>
</organism>
<dbReference type="PANTHER" id="PTHR43322">
    <property type="entry name" value="1-D-DEOXYXYLULOSE 5-PHOSPHATE SYNTHASE-RELATED"/>
    <property type="match status" value="1"/>
</dbReference>
<keyword evidence="7" id="KW-1185">Reference proteome</keyword>